<sequence>MASQPMYPRIADAYALYGRKLSLSRARAAWTSYQPSISIQHVQLNARHPPSSLPPAPPTPTPIFPSPPTMRLPLLPLAAAAALVPSVLGGPISYAICQTGCNTVAVACYAAAGFQFGTVLAVAAPATILACNSALGT</sequence>
<proteinExistence type="predicted"/>
<organism evidence="1 2">
    <name type="scientific">Dentipellis fragilis</name>
    <dbReference type="NCBI Taxonomy" id="205917"/>
    <lineage>
        <taxon>Eukaryota</taxon>
        <taxon>Fungi</taxon>
        <taxon>Dikarya</taxon>
        <taxon>Basidiomycota</taxon>
        <taxon>Agaricomycotina</taxon>
        <taxon>Agaricomycetes</taxon>
        <taxon>Russulales</taxon>
        <taxon>Hericiaceae</taxon>
        <taxon>Dentipellis</taxon>
    </lineage>
</organism>
<dbReference type="PANTHER" id="PTHR37475">
    <property type="entry name" value="ZYGOTE-SPECIFIC CLASS V COPY B GENE PROTEIN"/>
    <property type="match status" value="1"/>
</dbReference>
<dbReference type="OrthoDB" id="10063670at2759"/>
<evidence type="ECO:0000313" key="1">
    <source>
        <dbReference type="EMBL" id="TFY53222.1"/>
    </source>
</evidence>
<accession>A0A4Y9XTW3</accession>
<dbReference type="STRING" id="205917.A0A4Y9XTW3"/>
<reference evidence="1 2" key="1">
    <citation type="submission" date="2019-02" db="EMBL/GenBank/DDBJ databases">
        <title>Genome sequencing of the rare red list fungi Dentipellis fragilis.</title>
        <authorList>
            <person name="Buettner E."/>
            <person name="Kellner H."/>
        </authorList>
    </citation>
    <scope>NUCLEOTIDE SEQUENCE [LARGE SCALE GENOMIC DNA]</scope>
    <source>
        <strain evidence="1 2">DSM 105465</strain>
    </source>
</reference>
<evidence type="ECO:0000313" key="2">
    <source>
        <dbReference type="Proteomes" id="UP000298327"/>
    </source>
</evidence>
<keyword evidence="2" id="KW-1185">Reference proteome</keyword>
<dbReference type="EMBL" id="SEOQ01001184">
    <property type="protein sequence ID" value="TFY53222.1"/>
    <property type="molecule type" value="Genomic_DNA"/>
</dbReference>
<gene>
    <name evidence="1" type="ORF">EVG20_g10216</name>
</gene>
<name>A0A4Y9XTW3_9AGAM</name>
<comment type="caution">
    <text evidence="1">The sequence shown here is derived from an EMBL/GenBank/DDBJ whole genome shotgun (WGS) entry which is preliminary data.</text>
</comment>
<dbReference type="Proteomes" id="UP000298327">
    <property type="component" value="Unassembled WGS sequence"/>
</dbReference>
<dbReference type="AlphaFoldDB" id="A0A4Y9XTW3"/>
<protein>
    <submittedName>
        <fullName evidence="1">Uncharacterized protein</fullName>
    </submittedName>
</protein>
<dbReference type="PANTHER" id="PTHR37475:SF1">
    <property type="entry name" value="ZYGOTE-SPECIFIC PROTEIN"/>
    <property type="match status" value="1"/>
</dbReference>